<sequence length="43" mass="4695">MTVGHGLAGGDVTPSVHRISGFALDGKHQRPMLLRYFEGQTTR</sequence>
<dbReference type="AlphaFoldDB" id="A0A1V3WRL0"/>
<evidence type="ECO:0000313" key="2">
    <source>
        <dbReference type="Proteomes" id="UP000188532"/>
    </source>
</evidence>
<evidence type="ECO:0000313" key="1">
    <source>
        <dbReference type="EMBL" id="OOK69597.1"/>
    </source>
</evidence>
<organism evidence="1 2">
    <name type="scientific">Mycobacterium kansasii</name>
    <dbReference type="NCBI Taxonomy" id="1768"/>
    <lineage>
        <taxon>Bacteria</taxon>
        <taxon>Bacillati</taxon>
        <taxon>Actinomycetota</taxon>
        <taxon>Actinomycetes</taxon>
        <taxon>Mycobacteriales</taxon>
        <taxon>Mycobacteriaceae</taxon>
        <taxon>Mycobacterium</taxon>
    </lineage>
</organism>
<comment type="caution">
    <text evidence="1">The sequence shown here is derived from an EMBL/GenBank/DDBJ whole genome shotgun (WGS) entry which is preliminary data.</text>
</comment>
<dbReference type="EMBL" id="MVBN01000007">
    <property type="protein sequence ID" value="OOK69597.1"/>
    <property type="molecule type" value="Genomic_DNA"/>
</dbReference>
<accession>A0A1V3WRL0</accession>
<protein>
    <submittedName>
        <fullName evidence="1">Uncharacterized protein</fullName>
    </submittedName>
</protein>
<name>A0A1V3WRL0_MYCKA</name>
<reference evidence="1 2" key="1">
    <citation type="submission" date="2017-02" db="EMBL/GenBank/DDBJ databases">
        <title>Complete genome sequences of Mycobacterium kansasii strains isolated from rhesus macaques.</title>
        <authorList>
            <person name="Panda A."/>
            <person name="Nagaraj S."/>
            <person name="Zhao X."/>
            <person name="Tettelin H."/>
            <person name="Detolla L.J."/>
        </authorList>
    </citation>
    <scope>NUCLEOTIDE SEQUENCE [LARGE SCALE GENOMIC DNA]</scope>
    <source>
        <strain evidence="1 2">11-3469</strain>
    </source>
</reference>
<dbReference type="Proteomes" id="UP000188532">
    <property type="component" value="Unassembled WGS sequence"/>
</dbReference>
<proteinExistence type="predicted"/>
<gene>
    <name evidence="1" type="ORF">BZL29_6163</name>
</gene>